<dbReference type="EMBL" id="CP076724">
    <property type="protein sequence ID" value="QWV95901.1"/>
    <property type="molecule type" value="Genomic_DNA"/>
</dbReference>
<keyword evidence="1" id="KW-0808">Transferase</keyword>
<name>A0ABX8JD17_9BACT</name>
<dbReference type="PANTHER" id="PTHR46401">
    <property type="entry name" value="GLYCOSYLTRANSFERASE WBBK-RELATED"/>
    <property type="match status" value="1"/>
</dbReference>
<reference evidence="3 4" key="1">
    <citation type="submission" date="2021-06" db="EMBL/GenBank/DDBJ databases">
        <title>Gemonas diversity in paddy soil.</title>
        <authorList>
            <person name="Liu G."/>
        </authorList>
    </citation>
    <scope>NUCLEOTIDE SEQUENCE [LARGE SCALE GENOMIC DNA]</scope>
    <source>
        <strain evidence="3 4">RG29</strain>
    </source>
</reference>
<dbReference type="Proteomes" id="UP000683493">
    <property type="component" value="Chromosome"/>
</dbReference>
<sequence>MNNAVPTTGASEHAPPNAPGLILMTADPIGGVWNYALELSRGLAPHGVRIALATMGRPLSPGQRREVADEANVTLFESGYRLEWMDDPWADVEMSGDWLLSLEAELKPDLVHLNGYVHAALPWRTPCLVVAHSCVLSWWEAVRGEQAPQRLEGYRVRVARGLAAADLVAAPSSAMLECIRRLYLPLPDAQVVYNARGRTRFRPGRKEDFILSVGRVWDEAKNIGALVRNAYDLPWPVYVAGEINQPGGGAANVDGVNRLGFLEPESLALWYTAAAIYVLPARYEPFGLTILEAALSGCALVLGDIPSLRELWDGAALFVDPESALELQKQLCALCADRNRQASLREKALERSRSFSAARMTAGYLALYARLCGTTPPEVR</sequence>
<evidence type="ECO:0000259" key="2">
    <source>
        <dbReference type="Pfam" id="PF13439"/>
    </source>
</evidence>
<keyword evidence="4" id="KW-1185">Reference proteome</keyword>
<dbReference type="PANTHER" id="PTHR46401:SF2">
    <property type="entry name" value="GLYCOSYLTRANSFERASE WBBK-RELATED"/>
    <property type="match status" value="1"/>
</dbReference>
<proteinExistence type="predicted"/>
<gene>
    <name evidence="3" type="ORF">KP005_10930</name>
</gene>
<evidence type="ECO:0000256" key="1">
    <source>
        <dbReference type="ARBA" id="ARBA00022679"/>
    </source>
</evidence>
<dbReference type="Pfam" id="PF13439">
    <property type="entry name" value="Glyco_transf_4"/>
    <property type="match status" value="1"/>
</dbReference>
<protein>
    <submittedName>
        <fullName evidence="3">Glycosyltransferase family 4 protein</fullName>
    </submittedName>
</protein>
<dbReference type="CDD" id="cd03801">
    <property type="entry name" value="GT4_PimA-like"/>
    <property type="match status" value="1"/>
</dbReference>
<dbReference type="InterPro" id="IPR028098">
    <property type="entry name" value="Glyco_trans_4-like_N"/>
</dbReference>
<organism evidence="3 4">
    <name type="scientific">Geomonas diazotrophica</name>
    <dbReference type="NCBI Taxonomy" id="2843197"/>
    <lineage>
        <taxon>Bacteria</taxon>
        <taxon>Pseudomonadati</taxon>
        <taxon>Thermodesulfobacteriota</taxon>
        <taxon>Desulfuromonadia</taxon>
        <taxon>Geobacterales</taxon>
        <taxon>Geobacteraceae</taxon>
        <taxon>Geomonas</taxon>
    </lineage>
</organism>
<accession>A0ABX8JD17</accession>
<evidence type="ECO:0000313" key="4">
    <source>
        <dbReference type="Proteomes" id="UP000683493"/>
    </source>
</evidence>
<feature type="domain" description="Glycosyltransferase subfamily 4-like N-terminal" evidence="2">
    <location>
        <begin position="29"/>
        <end position="194"/>
    </location>
</feature>
<dbReference type="Pfam" id="PF13692">
    <property type="entry name" value="Glyco_trans_1_4"/>
    <property type="match status" value="1"/>
</dbReference>
<evidence type="ECO:0000313" key="3">
    <source>
        <dbReference type="EMBL" id="QWV95901.1"/>
    </source>
</evidence>